<name>A0A6J6L3Y0_9ZZZZ</name>
<reference evidence="3" key="1">
    <citation type="submission" date="2020-05" db="EMBL/GenBank/DDBJ databases">
        <authorList>
            <person name="Chiriac C."/>
            <person name="Salcher M."/>
            <person name="Ghai R."/>
            <person name="Kavagutti S V."/>
        </authorList>
    </citation>
    <scope>NUCLEOTIDE SEQUENCE</scope>
</reference>
<keyword evidence="2" id="KW-1133">Transmembrane helix</keyword>
<evidence type="ECO:0000256" key="1">
    <source>
        <dbReference type="SAM" id="MobiDB-lite"/>
    </source>
</evidence>
<organism evidence="3">
    <name type="scientific">freshwater metagenome</name>
    <dbReference type="NCBI Taxonomy" id="449393"/>
    <lineage>
        <taxon>unclassified sequences</taxon>
        <taxon>metagenomes</taxon>
        <taxon>ecological metagenomes</taxon>
    </lineage>
</organism>
<keyword evidence="2" id="KW-0472">Membrane</keyword>
<dbReference type="EMBL" id="CAEZWF010000032">
    <property type="protein sequence ID" value="CAB4656521.1"/>
    <property type="molecule type" value="Genomic_DNA"/>
</dbReference>
<accession>A0A6J6L3Y0</accession>
<feature type="transmembrane region" description="Helical" evidence="2">
    <location>
        <begin position="56"/>
        <end position="75"/>
    </location>
</feature>
<evidence type="ECO:0000313" key="3">
    <source>
        <dbReference type="EMBL" id="CAB4656521.1"/>
    </source>
</evidence>
<proteinExistence type="predicted"/>
<gene>
    <name evidence="3" type="ORF">UFOPK2228_00915</name>
</gene>
<evidence type="ECO:0000256" key="2">
    <source>
        <dbReference type="SAM" id="Phobius"/>
    </source>
</evidence>
<sequence>MTQPTRTSKRVVVTNPSVPGGPAGNELRTLSTKSFVRSNMATACPKWRLVSVRFHLRTLANFSVVTPVAITVLVADMRVSL</sequence>
<dbReference type="AlphaFoldDB" id="A0A6J6L3Y0"/>
<keyword evidence="2" id="KW-0812">Transmembrane</keyword>
<feature type="region of interest" description="Disordered" evidence="1">
    <location>
        <begin position="1"/>
        <end position="26"/>
    </location>
</feature>
<protein>
    <submittedName>
        <fullName evidence="3">Unannotated protein</fullName>
    </submittedName>
</protein>